<feature type="compositionally biased region" description="Basic and acidic residues" evidence="3">
    <location>
        <begin position="74"/>
        <end position="96"/>
    </location>
</feature>
<proteinExistence type="predicted"/>
<feature type="region of interest" description="Disordered" evidence="3">
    <location>
        <begin position="25"/>
        <end position="60"/>
    </location>
</feature>
<evidence type="ECO:0000256" key="2">
    <source>
        <dbReference type="ARBA" id="ARBA00022840"/>
    </source>
</evidence>
<sequence length="470" mass="53010">MAQEFSRDVIESAYKDVERYALARTESQENPKAVLLGGQPGSGKSALAAEAHQEFRSQGGAVVIDADRMREENPRYKQLSREDPQNAADRTQKEAGEWSTRLTMAAAENRRNLVVDGTMRSPENIQALATRLREAGYDVEARVMAVNPETSMTRARLRFEEQVAERGTGRFVNREQHDNAYSGMVESVRALERDKLADGVRLYDANQRVIYENRLERGEWQKTTEAAQVLERERGRDWTHAERRDYVSALQEISSLVQLREAGRAGSDVRPIGDRPELAEKLERAKADLGQFEEGRTYQRAQAFDQLPKLEALSRHPDLDGAYMQLHNVKQSWSQAPNHERDVSMANARNELSEQLHRGQVPRADVSVEESKRVIDLAANFRGLMVRDAGATQRDAKGEVVAESSHHVLVQVSDMVAIRYDKASLDRDVNVGEKVAIQYGNDKSQVYEQGKEPAREQGRGGPDVSREITR</sequence>
<keyword evidence="7" id="KW-1185">Reference proteome</keyword>
<evidence type="ECO:0000313" key="6">
    <source>
        <dbReference type="EMBL" id="KWZ39537.1"/>
    </source>
</evidence>
<dbReference type="EMBL" id="LNJQ01000003">
    <property type="protein sequence ID" value="KWZ39537.1"/>
    <property type="molecule type" value="Genomic_DNA"/>
</dbReference>
<accession>A0ABR5T8C5</accession>
<dbReference type="Gene3D" id="3.40.50.300">
    <property type="entry name" value="P-loop containing nucleotide triphosphate hydrolases"/>
    <property type="match status" value="1"/>
</dbReference>
<protein>
    <submittedName>
        <fullName evidence="6">Toxin</fullName>
    </submittedName>
</protein>
<evidence type="ECO:0000259" key="4">
    <source>
        <dbReference type="Pfam" id="PF06414"/>
    </source>
</evidence>
<feature type="compositionally biased region" description="Basic and acidic residues" evidence="3">
    <location>
        <begin position="449"/>
        <end position="470"/>
    </location>
</feature>
<feature type="domain" description="Zeta toxin" evidence="4">
    <location>
        <begin position="25"/>
        <end position="215"/>
    </location>
</feature>
<evidence type="ECO:0000256" key="1">
    <source>
        <dbReference type="ARBA" id="ARBA00022741"/>
    </source>
</evidence>
<dbReference type="Proteomes" id="UP000070255">
    <property type="component" value="Unassembled WGS sequence"/>
</dbReference>
<comment type="caution">
    <text evidence="6">The sequence shown here is derived from an EMBL/GenBank/DDBJ whole genome shotgun (WGS) entry which is preliminary data.</text>
</comment>
<dbReference type="InterPro" id="IPR010488">
    <property type="entry name" value="Zeta_toxin_domain"/>
</dbReference>
<dbReference type="Pfam" id="PF06414">
    <property type="entry name" value="Zeta_toxin"/>
    <property type="match status" value="1"/>
</dbReference>
<dbReference type="Pfam" id="PF18790">
    <property type="entry name" value="KfrB"/>
    <property type="match status" value="1"/>
</dbReference>
<evidence type="ECO:0000259" key="5">
    <source>
        <dbReference type="Pfam" id="PF18790"/>
    </source>
</evidence>
<feature type="region of interest" description="Disordered" evidence="3">
    <location>
        <begin position="441"/>
        <end position="470"/>
    </location>
</feature>
<keyword evidence="1" id="KW-0547">Nucleotide-binding</keyword>
<dbReference type="InterPro" id="IPR040782">
    <property type="entry name" value="KfrB"/>
</dbReference>
<dbReference type="RefSeq" id="WP_059647404.1">
    <property type="nucleotide sequence ID" value="NZ_CP013423.1"/>
</dbReference>
<evidence type="ECO:0000256" key="3">
    <source>
        <dbReference type="SAM" id="MobiDB-lite"/>
    </source>
</evidence>
<reference evidence="6 7" key="1">
    <citation type="submission" date="2015-11" db="EMBL/GenBank/DDBJ databases">
        <authorList>
            <person name="Sahl J."/>
            <person name="Wagner D."/>
            <person name="Keim P."/>
        </authorList>
    </citation>
    <scope>NUCLEOTIDE SEQUENCE [LARGE SCALE GENOMIC DNA]</scope>
    <source>
        <strain evidence="6 7">BDU18</strain>
    </source>
</reference>
<gene>
    <name evidence="6" type="ORF">WS72_19185</name>
</gene>
<feature type="region of interest" description="Disordered" evidence="3">
    <location>
        <begin position="74"/>
        <end position="97"/>
    </location>
</feature>
<dbReference type="InterPro" id="IPR027417">
    <property type="entry name" value="P-loop_NTPase"/>
</dbReference>
<feature type="domain" description="KfrB" evidence="5">
    <location>
        <begin position="397"/>
        <end position="448"/>
    </location>
</feature>
<evidence type="ECO:0000313" key="7">
    <source>
        <dbReference type="Proteomes" id="UP000070255"/>
    </source>
</evidence>
<dbReference type="SUPFAM" id="SSF52540">
    <property type="entry name" value="P-loop containing nucleoside triphosphate hydrolases"/>
    <property type="match status" value="1"/>
</dbReference>
<organism evidence="6 7">
    <name type="scientific">Burkholderia savannae</name>
    <dbReference type="NCBI Taxonomy" id="1637837"/>
    <lineage>
        <taxon>Bacteria</taxon>
        <taxon>Pseudomonadati</taxon>
        <taxon>Pseudomonadota</taxon>
        <taxon>Betaproteobacteria</taxon>
        <taxon>Burkholderiales</taxon>
        <taxon>Burkholderiaceae</taxon>
        <taxon>Burkholderia</taxon>
        <taxon>pseudomallei group</taxon>
    </lineage>
</organism>
<name>A0ABR5T8C5_9BURK</name>
<keyword evidence="2" id="KW-0067">ATP-binding</keyword>